<reference evidence="2" key="1">
    <citation type="journal article" date="2023" name="Hortic. Res.">
        <title>A chromosome-level phased genome enabling allele-level studies in sweet orange: a case study on citrus Huanglongbing tolerance.</title>
        <authorList>
            <person name="Wu B."/>
            <person name="Yu Q."/>
            <person name="Deng Z."/>
            <person name="Duan Y."/>
            <person name="Luo F."/>
            <person name="Gmitter F. Jr."/>
        </authorList>
    </citation>
    <scope>NUCLEOTIDE SEQUENCE [LARGE SCALE GENOMIC DNA]</scope>
    <source>
        <strain evidence="2">cv. Valencia</strain>
    </source>
</reference>
<dbReference type="EMBL" id="CM039172">
    <property type="protein sequence ID" value="KAH9784243.1"/>
    <property type="molecule type" value="Genomic_DNA"/>
</dbReference>
<keyword evidence="2" id="KW-1185">Reference proteome</keyword>
<protein>
    <submittedName>
        <fullName evidence="1">Pentatricopeptide repeat-containing protein</fullName>
    </submittedName>
</protein>
<sequence>MIRKGFVPDKRTHTILVNAWCSSGKVREAQEFLQELSDKGFNPPVRGQSAKQMVNKMIKQGSVPDLETFNSLIETICKSGEVEFCVEMYYSVCKLGLCADVNTNKISIPAVSKGFMIDEAFRLLCNLVEDGHKSFPSLYAPIIKGMLTRGQFDDAFCFFSEMKIKTHPPNRPVYAMFITMCGRGGRFVEAANYLVEMTEMGLTPISRYFDFATDGLKNCRKHDLAEKIEQWEVSLRSV</sequence>
<accession>A0ACB8MFJ9</accession>
<evidence type="ECO:0000313" key="1">
    <source>
        <dbReference type="EMBL" id="KAH9784243.1"/>
    </source>
</evidence>
<gene>
    <name evidence="1" type="ORF">KPL71_009569</name>
</gene>
<organism evidence="1 2">
    <name type="scientific">Citrus sinensis</name>
    <name type="common">Sweet orange</name>
    <name type="synonym">Citrus aurantium var. sinensis</name>
    <dbReference type="NCBI Taxonomy" id="2711"/>
    <lineage>
        <taxon>Eukaryota</taxon>
        <taxon>Viridiplantae</taxon>
        <taxon>Streptophyta</taxon>
        <taxon>Embryophyta</taxon>
        <taxon>Tracheophyta</taxon>
        <taxon>Spermatophyta</taxon>
        <taxon>Magnoliopsida</taxon>
        <taxon>eudicotyledons</taxon>
        <taxon>Gunneridae</taxon>
        <taxon>Pentapetalae</taxon>
        <taxon>rosids</taxon>
        <taxon>malvids</taxon>
        <taxon>Sapindales</taxon>
        <taxon>Rutaceae</taxon>
        <taxon>Aurantioideae</taxon>
        <taxon>Citrus</taxon>
    </lineage>
</organism>
<proteinExistence type="predicted"/>
<name>A0ACB8MFJ9_CITSI</name>
<evidence type="ECO:0000313" key="2">
    <source>
        <dbReference type="Proteomes" id="UP000829398"/>
    </source>
</evidence>
<dbReference type="Proteomes" id="UP000829398">
    <property type="component" value="Chromosome 3"/>
</dbReference>
<comment type="caution">
    <text evidence="1">The sequence shown here is derived from an EMBL/GenBank/DDBJ whole genome shotgun (WGS) entry which is preliminary data.</text>
</comment>